<accession>A0AAJ0DK84</accession>
<protein>
    <submittedName>
        <fullName evidence="2">Kelch-like protein 10</fullName>
    </submittedName>
</protein>
<dbReference type="PROSITE" id="PS50097">
    <property type="entry name" value="BTB"/>
    <property type="match status" value="1"/>
</dbReference>
<gene>
    <name evidence="2" type="primary">KLHL10</name>
    <name evidence="2" type="ORF">LTR09_006917</name>
</gene>
<dbReference type="PANTHER" id="PTHR47843:SF5">
    <property type="entry name" value="BTB_POZ DOMAIN PROTEIN"/>
    <property type="match status" value="1"/>
</dbReference>
<dbReference type="PANTHER" id="PTHR47843">
    <property type="entry name" value="BTB DOMAIN-CONTAINING PROTEIN-RELATED"/>
    <property type="match status" value="1"/>
</dbReference>
<sequence>MADTTFRLGIANQLNVPDLSDLKIRCADREWLVHKLVLCTQSTYFDRAVKSGMKESHDGVIDLQEDDPDIVDHMLRWFYTGDYQSKDKDALKPTHLSKPEIHVLLFELADKYLLDAFKMLVVGRFYSLLQPCGNGAFVKAMTYVYKMDRTLSGPLRYAILTHVMDNKEAEFGGSGSHNFIRMMRNSSIDFAVDVAVKLAGYE</sequence>
<organism evidence="2 3">
    <name type="scientific">Extremus antarcticus</name>
    <dbReference type="NCBI Taxonomy" id="702011"/>
    <lineage>
        <taxon>Eukaryota</taxon>
        <taxon>Fungi</taxon>
        <taxon>Dikarya</taxon>
        <taxon>Ascomycota</taxon>
        <taxon>Pezizomycotina</taxon>
        <taxon>Dothideomycetes</taxon>
        <taxon>Dothideomycetidae</taxon>
        <taxon>Mycosphaerellales</taxon>
        <taxon>Extremaceae</taxon>
        <taxon>Extremus</taxon>
    </lineage>
</organism>
<dbReference type="CDD" id="cd18186">
    <property type="entry name" value="BTB_POZ_ZBTB_KLHL-like"/>
    <property type="match status" value="1"/>
</dbReference>
<dbReference type="InterPro" id="IPR000210">
    <property type="entry name" value="BTB/POZ_dom"/>
</dbReference>
<dbReference type="EMBL" id="JAWDJX010000023">
    <property type="protein sequence ID" value="KAK3051963.1"/>
    <property type="molecule type" value="Genomic_DNA"/>
</dbReference>
<keyword evidence="3" id="KW-1185">Reference proteome</keyword>
<dbReference type="Pfam" id="PF00651">
    <property type="entry name" value="BTB"/>
    <property type="match status" value="1"/>
</dbReference>
<dbReference type="Gene3D" id="3.30.710.10">
    <property type="entry name" value="Potassium Channel Kv1.1, Chain A"/>
    <property type="match status" value="1"/>
</dbReference>
<comment type="caution">
    <text evidence="2">The sequence shown here is derived from an EMBL/GenBank/DDBJ whole genome shotgun (WGS) entry which is preliminary data.</text>
</comment>
<feature type="domain" description="BTB" evidence="1">
    <location>
        <begin position="20"/>
        <end position="87"/>
    </location>
</feature>
<evidence type="ECO:0000313" key="2">
    <source>
        <dbReference type="EMBL" id="KAK3051963.1"/>
    </source>
</evidence>
<name>A0AAJ0DK84_9PEZI</name>
<proteinExistence type="predicted"/>
<evidence type="ECO:0000259" key="1">
    <source>
        <dbReference type="PROSITE" id="PS50097"/>
    </source>
</evidence>
<dbReference type="SMART" id="SM00225">
    <property type="entry name" value="BTB"/>
    <property type="match status" value="1"/>
</dbReference>
<reference evidence="2" key="1">
    <citation type="submission" date="2023-04" db="EMBL/GenBank/DDBJ databases">
        <title>Black Yeasts Isolated from many extreme environments.</title>
        <authorList>
            <person name="Coleine C."/>
            <person name="Stajich J.E."/>
            <person name="Selbmann L."/>
        </authorList>
    </citation>
    <scope>NUCLEOTIDE SEQUENCE</scope>
    <source>
        <strain evidence="2">CCFEE 5312</strain>
    </source>
</reference>
<dbReference type="Proteomes" id="UP001271007">
    <property type="component" value="Unassembled WGS sequence"/>
</dbReference>
<dbReference type="SUPFAM" id="SSF54695">
    <property type="entry name" value="POZ domain"/>
    <property type="match status" value="1"/>
</dbReference>
<dbReference type="AlphaFoldDB" id="A0AAJ0DK84"/>
<evidence type="ECO:0000313" key="3">
    <source>
        <dbReference type="Proteomes" id="UP001271007"/>
    </source>
</evidence>
<dbReference type="InterPro" id="IPR011333">
    <property type="entry name" value="SKP1/BTB/POZ_sf"/>
</dbReference>